<feature type="domain" description="Acyl-CoA oxidase C-alpha1" evidence="17">
    <location>
        <begin position="281"/>
        <end position="444"/>
    </location>
</feature>
<dbReference type="FunFam" id="1.20.140.10:FF:000007">
    <property type="entry name" value="Acyl-coenzyme A oxidase"/>
    <property type="match status" value="1"/>
</dbReference>
<dbReference type="GO" id="GO:0016402">
    <property type="term" value="F:pristanoyl-CoA oxidase activity"/>
    <property type="evidence" value="ECO:0007669"/>
    <property type="project" value="TreeGrafter"/>
</dbReference>
<dbReference type="InterPro" id="IPR037069">
    <property type="entry name" value="AcylCoA_DH/ox_N_sf"/>
</dbReference>
<dbReference type="Gene3D" id="2.40.110.10">
    <property type="entry name" value="Butyryl-CoA Dehydrogenase, subunit A, domain 2"/>
    <property type="match status" value="1"/>
</dbReference>
<dbReference type="InterPro" id="IPR055060">
    <property type="entry name" value="ACOX_C_alpha1"/>
</dbReference>
<dbReference type="GO" id="GO:0055088">
    <property type="term" value="P:lipid homeostasis"/>
    <property type="evidence" value="ECO:0007669"/>
    <property type="project" value="TreeGrafter"/>
</dbReference>
<dbReference type="GO" id="GO:0033540">
    <property type="term" value="P:fatty acid beta-oxidation using acyl-CoA oxidase"/>
    <property type="evidence" value="ECO:0007669"/>
    <property type="project" value="TreeGrafter"/>
</dbReference>
<dbReference type="PANTHER" id="PTHR10909">
    <property type="entry name" value="ELECTRON TRANSPORT OXIDOREDUCTASE"/>
    <property type="match status" value="1"/>
</dbReference>
<dbReference type="Pfam" id="PF22924">
    <property type="entry name" value="ACOX_C_alpha1"/>
    <property type="match status" value="1"/>
</dbReference>
<dbReference type="FunFam" id="1.20.140.10:FF:000015">
    <property type="entry name" value="Acyl-coenzyme A oxidase"/>
    <property type="match status" value="1"/>
</dbReference>
<dbReference type="GO" id="GO:0005777">
    <property type="term" value="C:peroxisome"/>
    <property type="evidence" value="ECO:0007669"/>
    <property type="project" value="UniProtKB-SubCell"/>
</dbReference>
<dbReference type="AlphaFoldDB" id="A0AAD1U6E2"/>
<evidence type="ECO:0000256" key="3">
    <source>
        <dbReference type="ARBA" id="ARBA00004275"/>
    </source>
</evidence>
<proteinExistence type="inferred from homology"/>
<dbReference type="InterPro" id="IPR012258">
    <property type="entry name" value="Acyl-CoA_oxidase"/>
</dbReference>
<accession>A0AAD1U6E2</accession>
<evidence type="ECO:0000256" key="1">
    <source>
        <dbReference type="ARBA" id="ARBA00001201"/>
    </source>
</evidence>
<gene>
    <name evidence="18" type="ORF">ECRASSUSDP1_LOCUS2323</name>
</gene>
<evidence type="ECO:0000256" key="11">
    <source>
        <dbReference type="ARBA" id="ARBA00023140"/>
    </source>
</evidence>
<keyword evidence="19" id="KW-1185">Reference proteome</keyword>
<keyword evidence="9" id="KW-0560">Oxidoreductase</keyword>
<feature type="binding site" evidence="14">
    <location>
        <position position="183"/>
    </location>
    <ligand>
        <name>FAD</name>
        <dbReference type="ChEBI" id="CHEBI:57692"/>
    </ligand>
</feature>
<dbReference type="Pfam" id="PF14749">
    <property type="entry name" value="Acyl-CoA_ox_N"/>
    <property type="match status" value="1"/>
</dbReference>
<dbReference type="InterPro" id="IPR036250">
    <property type="entry name" value="AcylCo_DH-like_C"/>
</dbReference>
<evidence type="ECO:0000256" key="14">
    <source>
        <dbReference type="PIRSR" id="PIRSR000168-2"/>
    </source>
</evidence>
<dbReference type="GO" id="GO:0005504">
    <property type="term" value="F:fatty acid binding"/>
    <property type="evidence" value="ECO:0007669"/>
    <property type="project" value="TreeGrafter"/>
</dbReference>
<evidence type="ECO:0000256" key="6">
    <source>
        <dbReference type="ARBA" id="ARBA00022630"/>
    </source>
</evidence>
<dbReference type="SUPFAM" id="SSF56645">
    <property type="entry name" value="Acyl-CoA dehydrogenase NM domain-like"/>
    <property type="match status" value="1"/>
</dbReference>
<feature type="binding site" evidence="14">
    <location>
        <position position="144"/>
    </location>
    <ligand>
        <name>FAD</name>
        <dbReference type="ChEBI" id="CHEBI:57692"/>
    </ligand>
</feature>
<feature type="domain" description="Acyl-coenzyme A oxidase N-terminal" evidence="16">
    <location>
        <begin position="51"/>
        <end position="136"/>
    </location>
</feature>
<dbReference type="FunFam" id="2.40.110.10:FF:000003">
    <property type="entry name" value="Acyl-coenzyme A oxidase"/>
    <property type="match status" value="1"/>
</dbReference>
<dbReference type="InterPro" id="IPR002655">
    <property type="entry name" value="Acyl-CoA_oxidase_C"/>
</dbReference>
<evidence type="ECO:0000259" key="16">
    <source>
        <dbReference type="Pfam" id="PF14749"/>
    </source>
</evidence>
<comment type="subcellular location">
    <subcellularLocation>
        <location evidence="3">Peroxisome</location>
    </subcellularLocation>
</comment>
<evidence type="ECO:0000256" key="4">
    <source>
        <dbReference type="ARBA" id="ARBA00005189"/>
    </source>
</evidence>
<evidence type="ECO:0000256" key="5">
    <source>
        <dbReference type="ARBA" id="ARBA00006288"/>
    </source>
</evidence>
<evidence type="ECO:0000256" key="13">
    <source>
        <dbReference type="PIRSR" id="PIRSR000168-1"/>
    </source>
</evidence>
<evidence type="ECO:0000256" key="10">
    <source>
        <dbReference type="ARBA" id="ARBA00023098"/>
    </source>
</evidence>
<dbReference type="InterPro" id="IPR009100">
    <property type="entry name" value="AcylCoA_DH/oxidase_NM_dom_sf"/>
</dbReference>
<evidence type="ECO:0000313" key="18">
    <source>
        <dbReference type="EMBL" id="CAI2361014.1"/>
    </source>
</evidence>
<evidence type="ECO:0000256" key="9">
    <source>
        <dbReference type="ARBA" id="ARBA00023002"/>
    </source>
</evidence>
<dbReference type="EMBL" id="CAMPGE010002216">
    <property type="protein sequence ID" value="CAI2361014.1"/>
    <property type="molecule type" value="Genomic_DNA"/>
</dbReference>
<protein>
    <recommendedName>
        <fullName evidence="12">Acyl-coenzyme A oxidase</fullName>
    </recommendedName>
</protein>
<organism evidence="18 19">
    <name type="scientific">Euplotes crassus</name>
    <dbReference type="NCBI Taxonomy" id="5936"/>
    <lineage>
        <taxon>Eukaryota</taxon>
        <taxon>Sar</taxon>
        <taxon>Alveolata</taxon>
        <taxon>Ciliophora</taxon>
        <taxon>Intramacronucleata</taxon>
        <taxon>Spirotrichea</taxon>
        <taxon>Hypotrichia</taxon>
        <taxon>Euplotida</taxon>
        <taxon>Euplotidae</taxon>
        <taxon>Moneuplotes</taxon>
    </lineage>
</organism>
<dbReference type="SUPFAM" id="SSF47203">
    <property type="entry name" value="Acyl-CoA dehydrogenase C-terminal domain-like"/>
    <property type="match status" value="2"/>
</dbReference>
<evidence type="ECO:0000259" key="15">
    <source>
        <dbReference type="Pfam" id="PF01756"/>
    </source>
</evidence>
<feature type="active site" description="Proton acceptor" evidence="13">
    <location>
        <position position="429"/>
    </location>
</feature>
<dbReference type="Pfam" id="PF01756">
    <property type="entry name" value="ACOX"/>
    <property type="match status" value="1"/>
</dbReference>
<evidence type="ECO:0000313" key="19">
    <source>
        <dbReference type="Proteomes" id="UP001295684"/>
    </source>
</evidence>
<dbReference type="PIRSF" id="PIRSF000168">
    <property type="entry name" value="Acyl-CoA_oxidase"/>
    <property type="match status" value="1"/>
</dbReference>
<keyword evidence="11" id="KW-0576">Peroxisome</keyword>
<reference evidence="18" key="1">
    <citation type="submission" date="2023-07" db="EMBL/GenBank/DDBJ databases">
        <authorList>
            <consortium name="AG Swart"/>
            <person name="Singh M."/>
            <person name="Singh A."/>
            <person name="Seah K."/>
            <person name="Emmerich C."/>
        </authorList>
    </citation>
    <scope>NUCLEOTIDE SEQUENCE</scope>
    <source>
        <strain evidence="18">DP1</strain>
    </source>
</reference>
<comment type="cofactor">
    <cofactor evidence="2">
        <name>FAD</name>
        <dbReference type="ChEBI" id="CHEBI:57692"/>
    </cofactor>
</comment>
<evidence type="ECO:0000256" key="12">
    <source>
        <dbReference type="PIRNR" id="PIRNR000168"/>
    </source>
</evidence>
<evidence type="ECO:0000256" key="2">
    <source>
        <dbReference type="ARBA" id="ARBA00001974"/>
    </source>
</evidence>
<dbReference type="GO" id="GO:0071949">
    <property type="term" value="F:FAD binding"/>
    <property type="evidence" value="ECO:0007669"/>
    <property type="project" value="InterPro"/>
</dbReference>
<comment type="catalytic activity">
    <reaction evidence="1">
        <text>a 2,3-saturated acyl-CoA + O2 = a (2E)-enoyl-CoA + H2O2</text>
        <dbReference type="Rhea" id="RHEA:38959"/>
        <dbReference type="ChEBI" id="CHEBI:15379"/>
        <dbReference type="ChEBI" id="CHEBI:16240"/>
        <dbReference type="ChEBI" id="CHEBI:58856"/>
        <dbReference type="ChEBI" id="CHEBI:65111"/>
        <dbReference type="EC" id="1.3.3.6"/>
    </reaction>
</comment>
<dbReference type="Gene3D" id="1.20.140.10">
    <property type="entry name" value="Butyryl-CoA Dehydrogenase, subunit A, domain 3"/>
    <property type="match status" value="2"/>
</dbReference>
<keyword evidence="7 12" id="KW-0274">FAD</keyword>
<dbReference type="Proteomes" id="UP001295684">
    <property type="component" value="Unassembled WGS sequence"/>
</dbReference>
<keyword evidence="10" id="KW-0443">Lipid metabolism</keyword>
<keyword evidence="6 12" id="KW-0285">Flavoprotein</keyword>
<comment type="pathway">
    <text evidence="4">Lipid metabolism.</text>
</comment>
<dbReference type="InterPro" id="IPR029320">
    <property type="entry name" value="Acyl-CoA_ox_N"/>
</dbReference>
<name>A0AAD1U6E2_EUPCR</name>
<feature type="domain" description="Acyl-CoA oxidase C-terminal" evidence="15">
    <location>
        <begin position="481"/>
        <end position="660"/>
    </location>
</feature>
<comment type="caution">
    <text evidence="18">The sequence shown here is derived from an EMBL/GenBank/DDBJ whole genome shotgun (WGS) entry which is preliminary data.</text>
</comment>
<sequence>MEFVKERKDKQRLIDGLQRLWHDLYGCDGLTLSQITQIKQEAIAAGVCPSLDHYYLDREDLMNYDVKRFLKLIEFWSDKGVLMDKDHPIRKIANVFLACVEANGLGLHFVGFMRTIELLGSEEQKKLWLPRGYTLQAVGCYCQTEMGHGSDVQSLETTATYDVTAKEFVIHSPTVTSIKFWPGGLGKMSNHAVVQAQMYVKDEHCGVQTFIVQIRDRDHLPLEGIHVGDIGSKFGFNGTDNGFIRFTNVRIPRENLLNRYCQVSEEGVFTKMSDSAIRLSYGNMLFLRIKFFTDRSFQFSKLATIGIRYSIVRRQFKDSDTGEERQILDYQTQQYRLFPLLGISYAIRLASTELSKLYKTFETENEEGKEPFKLLKDIHTLASCLKPLATWRMRKFGEYVKQCCGGHGFLNVSGIHRIVKSEEGLVTAEGTNIVVAQQTGKILLQGAAKLMQGEKLTGVTSFLNDQFLNPKKASDFSCVNQRIVAAFNARVCFHLSYASKKVQRLMGEGLDMQTIWNEKVQQDFIDIAMYFADAYLLKTAFRELEDNKFVTDETKPSVEKCLQVYAIYCILEELPSFSVTQFFTSNEVESLRETFAEALRFIRENALAIVDGFGYLDEELCSVLGSYDGDVYTKLIGVVRKNPLNKSNVLPGYFEHIKTLRSKI</sequence>
<evidence type="ECO:0000256" key="7">
    <source>
        <dbReference type="ARBA" id="ARBA00022827"/>
    </source>
</evidence>
<comment type="similarity">
    <text evidence="5 12">Belongs to the acyl-CoA oxidase family.</text>
</comment>
<evidence type="ECO:0000259" key="17">
    <source>
        <dbReference type="Pfam" id="PF22924"/>
    </source>
</evidence>
<dbReference type="PANTHER" id="PTHR10909:SF390">
    <property type="entry name" value="PEROXISOMAL ACYL-COENZYME A OXIDASE 3"/>
    <property type="match status" value="1"/>
</dbReference>
<dbReference type="Gene3D" id="1.10.540.10">
    <property type="entry name" value="Acyl-CoA dehydrogenase/oxidase, N-terminal domain"/>
    <property type="match status" value="1"/>
</dbReference>
<keyword evidence="8" id="KW-0276">Fatty acid metabolism</keyword>
<dbReference type="InterPro" id="IPR046373">
    <property type="entry name" value="Acyl-CoA_Oxase/DH_mid-dom_sf"/>
</dbReference>
<evidence type="ECO:0000256" key="8">
    <source>
        <dbReference type="ARBA" id="ARBA00022832"/>
    </source>
</evidence>